<dbReference type="InterPro" id="IPR036388">
    <property type="entry name" value="WH-like_DNA-bd_sf"/>
</dbReference>
<protein>
    <submittedName>
        <fullName evidence="6">LysR family transcriptional regulator</fullName>
    </submittedName>
</protein>
<dbReference type="EMBL" id="QZCH01000013">
    <property type="protein sequence ID" value="RJG47412.1"/>
    <property type="molecule type" value="Genomic_DNA"/>
</dbReference>
<evidence type="ECO:0000259" key="5">
    <source>
        <dbReference type="PROSITE" id="PS50931"/>
    </source>
</evidence>
<dbReference type="Pfam" id="PF00126">
    <property type="entry name" value="HTH_1"/>
    <property type="match status" value="1"/>
</dbReference>
<dbReference type="GO" id="GO:0003700">
    <property type="term" value="F:DNA-binding transcription factor activity"/>
    <property type="evidence" value="ECO:0007669"/>
    <property type="project" value="InterPro"/>
</dbReference>
<name>A0A418YEB2_9GAMM</name>
<dbReference type="PANTHER" id="PTHR30537">
    <property type="entry name" value="HTH-TYPE TRANSCRIPTIONAL REGULATOR"/>
    <property type="match status" value="1"/>
</dbReference>
<organism evidence="6 7">
    <name type="scientific">Motilimonas pumila</name>
    <dbReference type="NCBI Taxonomy" id="2303987"/>
    <lineage>
        <taxon>Bacteria</taxon>
        <taxon>Pseudomonadati</taxon>
        <taxon>Pseudomonadota</taxon>
        <taxon>Gammaproteobacteria</taxon>
        <taxon>Alteromonadales</taxon>
        <taxon>Alteromonadales genera incertae sedis</taxon>
        <taxon>Motilimonas</taxon>
    </lineage>
</organism>
<gene>
    <name evidence="6" type="ORF">D1Z90_10895</name>
</gene>
<reference evidence="6 7" key="2">
    <citation type="submission" date="2019-01" db="EMBL/GenBank/DDBJ databases">
        <title>Motilimonas pumilus sp. nov., isolated from the gut of sea cucumber (Apostichopus japonicus).</title>
        <authorList>
            <person name="Wang F.-Q."/>
            <person name="Ren L.-H."/>
            <person name="Lin Y.-W."/>
            <person name="Sun G.-H."/>
            <person name="Du Z.-J."/>
            <person name="Zhao J.-X."/>
            <person name="Liu X.-J."/>
            <person name="Liu L.-J."/>
        </authorList>
    </citation>
    <scope>NUCLEOTIDE SEQUENCE [LARGE SCALE GENOMIC DNA]</scope>
    <source>
        <strain evidence="6 7">PLHSC7-2</strain>
    </source>
</reference>
<keyword evidence="2" id="KW-0805">Transcription regulation</keyword>
<dbReference type="GO" id="GO:0043565">
    <property type="term" value="F:sequence-specific DNA binding"/>
    <property type="evidence" value="ECO:0007669"/>
    <property type="project" value="TreeGrafter"/>
</dbReference>
<dbReference type="InterPro" id="IPR005119">
    <property type="entry name" value="LysR_subst-bd"/>
</dbReference>
<proteinExistence type="inferred from homology"/>
<comment type="similarity">
    <text evidence="1">Belongs to the LysR transcriptional regulatory family.</text>
</comment>
<evidence type="ECO:0000256" key="2">
    <source>
        <dbReference type="ARBA" id="ARBA00023015"/>
    </source>
</evidence>
<sequence length="297" mass="33442">MRVEDLTLFLKVVEFGSFSAVAQLLDLPRANISRRINELEKELGTRLFIRTTRQLSLTSQGAQYYSQVNTIIQDLELANSALTEQTKSLTGKVKIGVLLGSEESLNIAISAFMDKHPTVCIESRFTNNSFADMFQYGLDFAMHIGKLHDSSFIGRHLGTFSRMVVASPDYLARHGRPTSPEQLLGQRILAFRWPDASLESHWSIGGRDWPIQPNLISNHYGQMIQAAVNGNGIGYLPYVMAYPFLKDNRLEILFNGLETDVEDVWLLYPSREGITATAKALMEHIIATLPDFLPEKY</sequence>
<keyword evidence="3" id="KW-0238">DNA-binding</keyword>
<accession>A0A418YEB2</accession>
<feature type="domain" description="HTH lysR-type" evidence="5">
    <location>
        <begin position="1"/>
        <end position="58"/>
    </location>
</feature>
<keyword evidence="4" id="KW-0804">Transcription</keyword>
<dbReference type="GO" id="GO:0006351">
    <property type="term" value="P:DNA-templated transcription"/>
    <property type="evidence" value="ECO:0007669"/>
    <property type="project" value="TreeGrafter"/>
</dbReference>
<evidence type="ECO:0000313" key="7">
    <source>
        <dbReference type="Proteomes" id="UP000283255"/>
    </source>
</evidence>
<keyword evidence="7" id="KW-1185">Reference proteome</keyword>
<dbReference type="Gene3D" id="3.40.190.290">
    <property type="match status" value="1"/>
</dbReference>
<dbReference type="Pfam" id="PF03466">
    <property type="entry name" value="LysR_substrate"/>
    <property type="match status" value="1"/>
</dbReference>
<dbReference type="InterPro" id="IPR036390">
    <property type="entry name" value="WH_DNA-bd_sf"/>
</dbReference>
<comment type="caution">
    <text evidence="6">The sequence shown here is derived from an EMBL/GenBank/DDBJ whole genome shotgun (WGS) entry which is preliminary data.</text>
</comment>
<dbReference type="CDD" id="cd08422">
    <property type="entry name" value="PBP2_CrgA_like"/>
    <property type="match status" value="1"/>
</dbReference>
<dbReference type="PANTHER" id="PTHR30537:SF68">
    <property type="entry name" value="TRANSCRIPTIONAL REGULATOR-RELATED"/>
    <property type="match status" value="1"/>
</dbReference>
<dbReference type="AlphaFoldDB" id="A0A418YEB2"/>
<dbReference type="SUPFAM" id="SSF53850">
    <property type="entry name" value="Periplasmic binding protein-like II"/>
    <property type="match status" value="1"/>
</dbReference>
<dbReference type="PROSITE" id="PS50931">
    <property type="entry name" value="HTH_LYSR"/>
    <property type="match status" value="1"/>
</dbReference>
<dbReference type="RefSeq" id="WP_119910792.1">
    <property type="nucleotide sequence ID" value="NZ_QZCH01000013.1"/>
</dbReference>
<dbReference type="Proteomes" id="UP000283255">
    <property type="component" value="Unassembled WGS sequence"/>
</dbReference>
<dbReference type="OrthoDB" id="9785745at2"/>
<dbReference type="Gene3D" id="1.10.10.10">
    <property type="entry name" value="Winged helix-like DNA-binding domain superfamily/Winged helix DNA-binding domain"/>
    <property type="match status" value="1"/>
</dbReference>
<dbReference type="FunFam" id="1.10.10.10:FF:000001">
    <property type="entry name" value="LysR family transcriptional regulator"/>
    <property type="match status" value="1"/>
</dbReference>
<evidence type="ECO:0000313" key="6">
    <source>
        <dbReference type="EMBL" id="RJG47412.1"/>
    </source>
</evidence>
<dbReference type="InterPro" id="IPR000847">
    <property type="entry name" value="LysR_HTH_N"/>
</dbReference>
<dbReference type="InterPro" id="IPR058163">
    <property type="entry name" value="LysR-type_TF_proteobact-type"/>
</dbReference>
<evidence type="ECO:0000256" key="4">
    <source>
        <dbReference type="ARBA" id="ARBA00023163"/>
    </source>
</evidence>
<dbReference type="SUPFAM" id="SSF46785">
    <property type="entry name" value="Winged helix' DNA-binding domain"/>
    <property type="match status" value="1"/>
</dbReference>
<evidence type="ECO:0000256" key="3">
    <source>
        <dbReference type="ARBA" id="ARBA00023125"/>
    </source>
</evidence>
<reference evidence="6 7" key="1">
    <citation type="submission" date="2018-09" db="EMBL/GenBank/DDBJ databases">
        <authorList>
            <person name="Wang F."/>
        </authorList>
    </citation>
    <scope>NUCLEOTIDE SEQUENCE [LARGE SCALE GENOMIC DNA]</scope>
    <source>
        <strain evidence="6 7">PLHSC7-2</strain>
    </source>
</reference>
<evidence type="ECO:0000256" key="1">
    <source>
        <dbReference type="ARBA" id="ARBA00009437"/>
    </source>
</evidence>